<dbReference type="OrthoDB" id="9802815at2"/>
<feature type="domain" description="Formyl transferase C-terminal" evidence="2">
    <location>
        <begin position="202"/>
        <end position="299"/>
    </location>
</feature>
<dbReference type="AlphaFoldDB" id="A0A0K6I940"/>
<dbReference type="Proteomes" id="UP000183649">
    <property type="component" value="Unassembled WGS sequence"/>
</dbReference>
<dbReference type="SUPFAM" id="SSF53328">
    <property type="entry name" value="Formyltransferase"/>
    <property type="match status" value="1"/>
</dbReference>
<dbReference type="NCBIfam" id="NF005414">
    <property type="entry name" value="PRK06988.1"/>
    <property type="match status" value="1"/>
</dbReference>
<reference evidence="4" key="1">
    <citation type="submission" date="2015-08" db="EMBL/GenBank/DDBJ databases">
        <authorList>
            <person name="Varghese N."/>
        </authorList>
    </citation>
    <scope>NUCLEOTIDE SEQUENCE [LARGE SCALE GENOMIC DNA]</scope>
    <source>
        <strain evidence="4">DSM 18181</strain>
    </source>
</reference>
<keyword evidence="4" id="KW-1185">Reference proteome</keyword>
<dbReference type="SUPFAM" id="SSF50486">
    <property type="entry name" value="FMT C-terminal domain-like"/>
    <property type="match status" value="1"/>
</dbReference>
<sequence>MKAVVFAYHNVGVRCLKTLLARGVQVNLVVTHPDSPGETLWFDRVADVAAEAGIPVILVDETVDNSIIDRVVALAPDYLFSFYFRRMLPARLLAAARIAALNMHGSLLPRYRGRVPVNWAVLHGETETGATLHVMEIKPDAGDIVAQQAVPILPDDTAKDVFDKVTVAAEMTLWNVLPKLQRGEVPRRANDLAAGSYFGGRKPEDGRIDWAQPAQAIYNLIRAVAPPYPGAFFELQGRRFIVARARLARPDLTAQLPARAAPGLHWAQGQLLAKAGDGGVIHIRELWLAEQPGKPLSAQQLSELARLQP</sequence>
<dbReference type="EMBL" id="CYHF01000010">
    <property type="protein sequence ID" value="CUA99634.1"/>
    <property type="molecule type" value="Genomic_DNA"/>
</dbReference>
<name>A0A0K6I940_9BURK</name>
<gene>
    <name evidence="3" type="ORF">Ga0061069_11022</name>
</gene>
<organism evidence="3 4">
    <name type="scientific">Thiomonas bhubaneswarensis</name>
    <dbReference type="NCBI Taxonomy" id="339866"/>
    <lineage>
        <taxon>Bacteria</taxon>
        <taxon>Pseudomonadati</taxon>
        <taxon>Pseudomonadota</taxon>
        <taxon>Betaproteobacteria</taxon>
        <taxon>Burkholderiales</taxon>
        <taxon>Thiomonas</taxon>
    </lineage>
</organism>
<dbReference type="InterPro" id="IPR011034">
    <property type="entry name" value="Formyl_transferase-like_C_sf"/>
</dbReference>
<dbReference type="InterPro" id="IPR036477">
    <property type="entry name" value="Formyl_transf_N_sf"/>
</dbReference>
<evidence type="ECO:0000313" key="4">
    <source>
        <dbReference type="Proteomes" id="UP000183649"/>
    </source>
</evidence>
<dbReference type="Gene3D" id="3.40.50.12230">
    <property type="match status" value="1"/>
</dbReference>
<dbReference type="GO" id="GO:0004479">
    <property type="term" value="F:methionyl-tRNA formyltransferase activity"/>
    <property type="evidence" value="ECO:0007669"/>
    <property type="project" value="TreeGrafter"/>
</dbReference>
<proteinExistence type="predicted"/>
<dbReference type="Pfam" id="PF02911">
    <property type="entry name" value="Formyl_trans_C"/>
    <property type="match status" value="1"/>
</dbReference>
<dbReference type="PANTHER" id="PTHR11138">
    <property type="entry name" value="METHIONYL-TRNA FORMYLTRANSFERASE"/>
    <property type="match status" value="1"/>
</dbReference>
<evidence type="ECO:0000259" key="1">
    <source>
        <dbReference type="Pfam" id="PF00551"/>
    </source>
</evidence>
<dbReference type="GO" id="GO:0005829">
    <property type="term" value="C:cytosol"/>
    <property type="evidence" value="ECO:0007669"/>
    <property type="project" value="TreeGrafter"/>
</dbReference>
<dbReference type="RefSeq" id="WP_055451427.1">
    <property type="nucleotide sequence ID" value="NZ_CYHF01000010.1"/>
</dbReference>
<dbReference type="PANTHER" id="PTHR11138:SF5">
    <property type="entry name" value="METHIONYL-TRNA FORMYLTRANSFERASE, MITOCHONDRIAL"/>
    <property type="match status" value="1"/>
</dbReference>
<accession>A0A0K6I940</accession>
<evidence type="ECO:0000259" key="2">
    <source>
        <dbReference type="Pfam" id="PF02911"/>
    </source>
</evidence>
<dbReference type="InterPro" id="IPR002376">
    <property type="entry name" value="Formyl_transf_N"/>
</dbReference>
<evidence type="ECO:0000313" key="3">
    <source>
        <dbReference type="EMBL" id="CUA99634.1"/>
    </source>
</evidence>
<protein>
    <submittedName>
        <fullName evidence="3">Methionyl-tRNA formyltransferase</fullName>
    </submittedName>
</protein>
<dbReference type="STRING" id="339866.GCA_001418255_02583"/>
<feature type="domain" description="Formyl transferase N-terminal" evidence="1">
    <location>
        <begin position="24"/>
        <end position="175"/>
    </location>
</feature>
<keyword evidence="3" id="KW-0808">Transferase</keyword>
<dbReference type="InterPro" id="IPR005793">
    <property type="entry name" value="Formyl_trans_C"/>
</dbReference>
<dbReference type="Pfam" id="PF00551">
    <property type="entry name" value="Formyl_trans_N"/>
    <property type="match status" value="1"/>
</dbReference>